<sequence>MERSEGEIKVAVFDLNGTFYNKSSKDEFYKFILTKSPQRLHYYFQMLYYKALKELHQIRKTEFKENFFNYLDNLSPEQVEAYAKEFWEEEYPVNFNKELKSRFDQLKKEGVHIYCATGGLELYVKPLFEKYAIDGFAGTRVHYENSTYKVIGEACKDDEKIKRLDAHFKGKPYRVVEAYSDSKEPILDKADKAYLIKDDKIVPYTGQQT</sequence>
<proteinExistence type="predicted"/>
<protein>
    <submittedName>
        <fullName evidence="1">Haloacid dehalogenase-like hydrolase</fullName>
    </submittedName>
</protein>
<dbReference type="SUPFAM" id="SSF56784">
    <property type="entry name" value="HAD-like"/>
    <property type="match status" value="1"/>
</dbReference>
<comment type="caution">
    <text evidence="1">The sequence shown here is derived from an EMBL/GenBank/DDBJ whole genome shotgun (WGS) entry which is preliminary data.</text>
</comment>
<gene>
    <name evidence="1" type="ORF">DXT99_15440</name>
</gene>
<reference evidence="2" key="1">
    <citation type="submission" date="2018-08" db="EMBL/GenBank/DDBJ databases">
        <authorList>
            <person name="Liu Z.-W."/>
            <person name="Du Z.-J."/>
        </authorList>
    </citation>
    <scope>NUCLEOTIDE SEQUENCE [LARGE SCALE GENOMIC DNA]</scope>
    <source>
        <strain evidence="2">H4X</strain>
    </source>
</reference>
<dbReference type="InterPro" id="IPR023214">
    <property type="entry name" value="HAD_sf"/>
</dbReference>
<dbReference type="OrthoDB" id="9794212at2"/>
<dbReference type="GO" id="GO:0016787">
    <property type="term" value="F:hydrolase activity"/>
    <property type="evidence" value="ECO:0007669"/>
    <property type="project" value="UniProtKB-KW"/>
</dbReference>
<evidence type="ECO:0000313" key="2">
    <source>
        <dbReference type="Proteomes" id="UP000256708"/>
    </source>
</evidence>
<organism evidence="1 2">
    <name type="scientific">Pontibacter diazotrophicus</name>
    <dbReference type="NCBI Taxonomy" id="1400979"/>
    <lineage>
        <taxon>Bacteria</taxon>
        <taxon>Pseudomonadati</taxon>
        <taxon>Bacteroidota</taxon>
        <taxon>Cytophagia</taxon>
        <taxon>Cytophagales</taxon>
        <taxon>Hymenobacteraceae</taxon>
        <taxon>Pontibacter</taxon>
    </lineage>
</organism>
<keyword evidence="2" id="KW-1185">Reference proteome</keyword>
<evidence type="ECO:0000313" key="1">
    <source>
        <dbReference type="EMBL" id="RDV14260.1"/>
    </source>
</evidence>
<dbReference type="Gene3D" id="1.20.1440.100">
    <property type="entry name" value="SG protein - dephosphorylation function"/>
    <property type="match status" value="1"/>
</dbReference>
<dbReference type="EMBL" id="QRGR01000017">
    <property type="protein sequence ID" value="RDV14260.1"/>
    <property type="molecule type" value="Genomic_DNA"/>
</dbReference>
<name>A0A3D8LA42_9BACT</name>
<dbReference type="Pfam" id="PF12710">
    <property type="entry name" value="HAD"/>
    <property type="match status" value="1"/>
</dbReference>
<dbReference type="NCBIfam" id="TIGR01488">
    <property type="entry name" value="HAD-SF-IB"/>
    <property type="match status" value="1"/>
</dbReference>
<dbReference type="Gene3D" id="3.40.50.1000">
    <property type="entry name" value="HAD superfamily/HAD-like"/>
    <property type="match status" value="1"/>
</dbReference>
<dbReference type="AlphaFoldDB" id="A0A3D8LA42"/>
<accession>A0A3D8LA42</accession>
<keyword evidence="1" id="KW-0378">Hydrolase</keyword>
<dbReference type="InterPro" id="IPR036412">
    <property type="entry name" value="HAD-like_sf"/>
</dbReference>
<dbReference type="Proteomes" id="UP000256708">
    <property type="component" value="Unassembled WGS sequence"/>
</dbReference>